<evidence type="ECO:0000313" key="3">
    <source>
        <dbReference type="Proteomes" id="UP000594923"/>
    </source>
</evidence>
<name>A0A7M1KJ52_9PSED</name>
<gene>
    <name evidence="2" type="ORF">IMF22_04920</name>
</gene>
<proteinExistence type="predicted"/>
<dbReference type="EMBL" id="CP063073">
    <property type="protein sequence ID" value="QOQ76406.1"/>
    <property type="molecule type" value="Genomic_DNA"/>
</dbReference>
<reference evidence="2 3" key="1">
    <citation type="submission" date="2020-10" db="EMBL/GenBank/DDBJ databases">
        <title>High quality whole genome sequence of Pseudomonas poae PMA22.</title>
        <authorList>
            <person name="Hernandez J.G."/>
            <person name="Rodriguez P."/>
            <person name="Cuevas C."/>
            <person name="de la Calle F."/>
            <person name="Galan B."/>
            <person name="Garcia J.L."/>
        </authorList>
    </citation>
    <scope>NUCLEOTIDE SEQUENCE [LARGE SCALE GENOMIC DNA]</scope>
    <source>
        <strain evidence="2 3">PMA22</strain>
    </source>
</reference>
<dbReference type="RefSeq" id="WP_197627429.1">
    <property type="nucleotide sequence ID" value="NZ_CP063073.1"/>
</dbReference>
<protein>
    <recommendedName>
        <fullName evidence="4">Secreted protein</fullName>
    </recommendedName>
</protein>
<evidence type="ECO:0008006" key="4">
    <source>
        <dbReference type="Google" id="ProtNLM"/>
    </source>
</evidence>
<feature type="chain" id="PRO_5029757722" description="Secreted protein" evidence="1">
    <location>
        <begin position="20"/>
        <end position="72"/>
    </location>
</feature>
<organism evidence="2 3">
    <name type="scientific">Pseudomonas poae</name>
    <dbReference type="NCBI Taxonomy" id="200451"/>
    <lineage>
        <taxon>Bacteria</taxon>
        <taxon>Pseudomonadati</taxon>
        <taxon>Pseudomonadota</taxon>
        <taxon>Gammaproteobacteria</taxon>
        <taxon>Pseudomonadales</taxon>
        <taxon>Pseudomonadaceae</taxon>
        <taxon>Pseudomonas</taxon>
    </lineage>
</organism>
<evidence type="ECO:0000313" key="2">
    <source>
        <dbReference type="EMBL" id="QOQ76406.1"/>
    </source>
</evidence>
<keyword evidence="1" id="KW-0732">Signal</keyword>
<feature type="signal peptide" evidence="1">
    <location>
        <begin position="1"/>
        <end position="19"/>
    </location>
</feature>
<accession>A0A7M1KJ52</accession>
<sequence>MKIWLMALPAAMLAAALEAVFYCLEESMGAVQKLGIYGAKCGSKKPKTPTEAPDSLRFVAIAKMLCCLEFGQ</sequence>
<dbReference type="AlphaFoldDB" id="A0A7M1KJ52"/>
<dbReference type="Proteomes" id="UP000594923">
    <property type="component" value="Chromosome"/>
</dbReference>
<evidence type="ECO:0000256" key="1">
    <source>
        <dbReference type="SAM" id="SignalP"/>
    </source>
</evidence>